<accession>A0AAD7G2B5</accession>
<evidence type="ECO:0000313" key="2">
    <source>
        <dbReference type="EMBL" id="KAJ7652228.1"/>
    </source>
</evidence>
<evidence type="ECO:0000259" key="1">
    <source>
        <dbReference type="Pfam" id="PF12937"/>
    </source>
</evidence>
<proteinExistence type="predicted"/>
<evidence type="ECO:0000313" key="3">
    <source>
        <dbReference type="Proteomes" id="UP001221757"/>
    </source>
</evidence>
<dbReference type="InterPro" id="IPR001810">
    <property type="entry name" value="F-box_dom"/>
</dbReference>
<feature type="domain" description="F-box" evidence="1">
    <location>
        <begin position="53"/>
        <end position="105"/>
    </location>
</feature>
<organism evidence="2 3">
    <name type="scientific">Mycena rosella</name>
    <name type="common">Pink bonnet</name>
    <name type="synonym">Agaricus rosellus</name>
    <dbReference type="NCBI Taxonomy" id="1033263"/>
    <lineage>
        <taxon>Eukaryota</taxon>
        <taxon>Fungi</taxon>
        <taxon>Dikarya</taxon>
        <taxon>Basidiomycota</taxon>
        <taxon>Agaricomycotina</taxon>
        <taxon>Agaricomycetes</taxon>
        <taxon>Agaricomycetidae</taxon>
        <taxon>Agaricales</taxon>
        <taxon>Marasmiineae</taxon>
        <taxon>Mycenaceae</taxon>
        <taxon>Mycena</taxon>
    </lineage>
</organism>
<name>A0AAD7G2B5_MYCRO</name>
<sequence>MSPIILPHGVVKNSEHPVSADPWCYESIDLSGESDSTSENHSISGGGDLPFVPFEVLAKIFIAFRDIVLEKSFPSIGAFLALSQVCGRWRAISHYTRALWTHLFFNFHSKRRYARLRKLVEQWVARSGTLGLSVHIRSCYPRPHNPVIDFVLAHAFRIRELSLRLPGAQLRPFLQSPPRTFPLLEKINLDIIPKSEAEYDPSWGESRDEYFHGLFEYGPGYSGSDFDDGILSDDKVTVLENAPRLRSLTIEASCTNLDSLALHLT</sequence>
<reference evidence="2" key="1">
    <citation type="submission" date="2023-03" db="EMBL/GenBank/DDBJ databases">
        <title>Massive genome expansion in bonnet fungi (Mycena s.s.) driven by repeated elements and novel gene families across ecological guilds.</title>
        <authorList>
            <consortium name="Lawrence Berkeley National Laboratory"/>
            <person name="Harder C.B."/>
            <person name="Miyauchi S."/>
            <person name="Viragh M."/>
            <person name="Kuo A."/>
            <person name="Thoen E."/>
            <person name="Andreopoulos B."/>
            <person name="Lu D."/>
            <person name="Skrede I."/>
            <person name="Drula E."/>
            <person name="Henrissat B."/>
            <person name="Morin E."/>
            <person name="Kohler A."/>
            <person name="Barry K."/>
            <person name="LaButti K."/>
            <person name="Morin E."/>
            <person name="Salamov A."/>
            <person name="Lipzen A."/>
            <person name="Mereny Z."/>
            <person name="Hegedus B."/>
            <person name="Baldrian P."/>
            <person name="Stursova M."/>
            <person name="Weitz H."/>
            <person name="Taylor A."/>
            <person name="Grigoriev I.V."/>
            <person name="Nagy L.G."/>
            <person name="Martin F."/>
            <person name="Kauserud H."/>
        </authorList>
    </citation>
    <scope>NUCLEOTIDE SEQUENCE</scope>
    <source>
        <strain evidence="2">CBHHK067</strain>
    </source>
</reference>
<dbReference type="Proteomes" id="UP001221757">
    <property type="component" value="Unassembled WGS sequence"/>
</dbReference>
<dbReference type="Pfam" id="PF12937">
    <property type="entry name" value="F-box-like"/>
    <property type="match status" value="1"/>
</dbReference>
<keyword evidence="3" id="KW-1185">Reference proteome</keyword>
<dbReference type="EMBL" id="JARKIE010000352">
    <property type="protein sequence ID" value="KAJ7652228.1"/>
    <property type="molecule type" value="Genomic_DNA"/>
</dbReference>
<protein>
    <recommendedName>
        <fullName evidence="1">F-box domain-containing protein</fullName>
    </recommendedName>
</protein>
<gene>
    <name evidence="2" type="ORF">B0H17DRAFT_1338605</name>
</gene>
<comment type="caution">
    <text evidence="2">The sequence shown here is derived from an EMBL/GenBank/DDBJ whole genome shotgun (WGS) entry which is preliminary data.</text>
</comment>
<dbReference type="AlphaFoldDB" id="A0AAD7G2B5"/>